<keyword evidence="1" id="KW-0732">Signal</keyword>
<evidence type="ECO:0000313" key="2">
    <source>
        <dbReference type="EMBL" id="SFO05102.1"/>
    </source>
</evidence>
<dbReference type="SUPFAM" id="SSF50965">
    <property type="entry name" value="Galactose oxidase, central domain"/>
    <property type="match status" value="1"/>
</dbReference>
<proteinExistence type="predicted"/>
<feature type="chain" id="PRO_5011578596" evidence="1">
    <location>
        <begin position="21"/>
        <end position="520"/>
    </location>
</feature>
<feature type="signal peptide" evidence="1">
    <location>
        <begin position="1"/>
        <end position="20"/>
    </location>
</feature>
<dbReference type="EMBL" id="FOVW01000003">
    <property type="protein sequence ID" value="SFO05102.1"/>
    <property type="molecule type" value="Genomic_DNA"/>
</dbReference>
<dbReference type="AlphaFoldDB" id="A0A1I5E0W6"/>
<protein>
    <submittedName>
        <fullName evidence="2">Uncharacterized protein</fullName>
    </submittedName>
</protein>
<dbReference type="Proteomes" id="UP000199564">
    <property type="component" value="Unassembled WGS sequence"/>
</dbReference>
<dbReference type="InterPro" id="IPR011043">
    <property type="entry name" value="Gal_Oxase/kelch_b-propeller"/>
</dbReference>
<sequence>MKNKLVLYIFSVLFSSVWMACSSSDKGEGNEAENNSLISEVAMDPNAQAGALPYTIEFEEQNFPGKAPLPRLQSFGSAVNQAGEIFMVGGRRQGLHTFDPFPAHNFVKDSANNFLFVIDPSTGDQWSFNVKQLSAEFSAPLQATNLQTYHDKETDYMYVVGGYGWKADSSDMVTFGSVIQFQLEAITKAIKGGASAQDIQGLMKIGKDDRLAITGGVLSKSGETFQLIFGQRFDGQYRAFGGTDFKQKYSNQIRNFRLNPQNLSISAYGAETNSGWDQPFHRRDGNIIESVDPKSGAQIMTALGGVFKPGIIGGYDYPIFISGPSNVSMDSTVHQKFSQYECPVITIYNPNSQDTSVYHTMFGGISLFYYNQTPSQKAAFDKVTAQGRNDGLPFISDISVFQRNATGQYQEYILPNPIPNNRLLGSSTNFIPNRALVGQGLAFENGVLDLSKVAANDKVLVGYIFGGIEAAQPLPLVPNEGTSVSNSLFAVYVTNSSSAAIPAALAIKARTGPPLTERPR</sequence>
<dbReference type="STRING" id="226506.SAMN04488519_103234"/>
<organism evidence="2 3">
    <name type="scientific">Algoriphagus ornithinivorans</name>
    <dbReference type="NCBI Taxonomy" id="226506"/>
    <lineage>
        <taxon>Bacteria</taxon>
        <taxon>Pseudomonadati</taxon>
        <taxon>Bacteroidota</taxon>
        <taxon>Cytophagia</taxon>
        <taxon>Cytophagales</taxon>
        <taxon>Cyclobacteriaceae</taxon>
        <taxon>Algoriphagus</taxon>
    </lineage>
</organism>
<accession>A0A1I5E0W6</accession>
<reference evidence="3" key="1">
    <citation type="submission" date="2016-10" db="EMBL/GenBank/DDBJ databases">
        <authorList>
            <person name="Varghese N."/>
            <person name="Submissions S."/>
        </authorList>
    </citation>
    <scope>NUCLEOTIDE SEQUENCE [LARGE SCALE GENOMIC DNA]</scope>
    <source>
        <strain evidence="3">DSM 15282</strain>
    </source>
</reference>
<name>A0A1I5E0W6_9BACT</name>
<evidence type="ECO:0000313" key="3">
    <source>
        <dbReference type="Proteomes" id="UP000199564"/>
    </source>
</evidence>
<dbReference type="PROSITE" id="PS51257">
    <property type="entry name" value="PROKAR_LIPOPROTEIN"/>
    <property type="match status" value="1"/>
</dbReference>
<keyword evidence="3" id="KW-1185">Reference proteome</keyword>
<dbReference type="RefSeq" id="WP_139217447.1">
    <property type="nucleotide sequence ID" value="NZ_FOVW01000003.1"/>
</dbReference>
<evidence type="ECO:0000256" key="1">
    <source>
        <dbReference type="SAM" id="SignalP"/>
    </source>
</evidence>
<gene>
    <name evidence="2" type="ORF">SAMN04488519_103234</name>
</gene>